<dbReference type="Proteomes" id="UP000619260">
    <property type="component" value="Unassembled WGS sequence"/>
</dbReference>
<dbReference type="PANTHER" id="PTHR41252">
    <property type="entry name" value="BLR2505 PROTEIN"/>
    <property type="match status" value="1"/>
</dbReference>
<dbReference type="Gene3D" id="3.10.450.50">
    <property type="match status" value="1"/>
</dbReference>
<sequence>MVGYDVVARLYVDLTRGDHDAFVGALARDVEWTVPPGLPYAGLHVGRDAVRDVVLTSVESEWDGFAVVPQEIHDAGDVVFALGYYSGVHLATERFMRARFAHVWRFRDGVPSRFEAVVDTQPMVRAAAADPQGPPRRSLCA</sequence>
<organism evidence="2 3">
    <name type="scientific">Virgisporangium aliadipatigenens</name>
    <dbReference type="NCBI Taxonomy" id="741659"/>
    <lineage>
        <taxon>Bacteria</taxon>
        <taxon>Bacillati</taxon>
        <taxon>Actinomycetota</taxon>
        <taxon>Actinomycetes</taxon>
        <taxon>Micromonosporales</taxon>
        <taxon>Micromonosporaceae</taxon>
        <taxon>Virgisporangium</taxon>
    </lineage>
</organism>
<dbReference type="InterPro" id="IPR037401">
    <property type="entry name" value="SnoaL-like"/>
</dbReference>
<gene>
    <name evidence="2" type="ORF">Val02_11720</name>
</gene>
<dbReference type="SUPFAM" id="SSF54427">
    <property type="entry name" value="NTF2-like"/>
    <property type="match status" value="1"/>
</dbReference>
<proteinExistence type="predicted"/>
<dbReference type="Pfam" id="PF12680">
    <property type="entry name" value="SnoaL_2"/>
    <property type="match status" value="1"/>
</dbReference>
<dbReference type="RefSeq" id="WP_203897843.1">
    <property type="nucleotide sequence ID" value="NZ_BOPF01000003.1"/>
</dbReference>
<evidence type="ECO:0000259" key="1">
    <source>
        <dbReference type="Pfam" id="PF12680"/>
    </source>
</evidence>
<feature type="domain" description="SnoaL-like" evidence="1">
    <location>
        <begin position="7"/>
        <end position="109"/>
    </location>
</feature>
<comment type="caution">
    <text evidence="2">The sequence shown here is derived from an EMBL/GenBank/DDBJ whole genome shotgun (WGS) entry which is preliminary data.</text>
</comment>
<protein>
    <recommendedName>
        <fullName evidence="1">SnoaL-like domain-containing protein</fullName>
    </recommendedName>
</protein>
<dbReference type="AlphaFoldDB" id="A0A8J3YHY9"/>
<keyword evidence="3" id="KW-1185">Reference proteome</keyword>
<dbReference type="EMBL" id="BOPF01000003">
    <property type="protein sequence ID" value="GIJ44286.1"/>
    <property type="molecule type" value="Genomic_DNA"/>
</dbReference>
<dbReference type="PANTHER" id="PTHR41252:SF1">
    <property type="entry name" value="BLR2505 PROTEIN"/>
    <property type="match status" value="1"/>
</dbReference>
<evidence type="ECO:0000313" key="2">
    <source>
        <dbReference type="EMBL" id="GIJ44286.1"/>
    </source>
</evidence>
<accession>A0A8J3YHY9</accession>
<dbReference type="InterPro" id="IPR032710">
    <property type="entry name" value="NTF2-like_dom_sf"/>
</dbReference>
<name>A0A8J3YHY9_9ACTN</name>
<evidence type="ECO:0000313" key="3">
    <source>
        <dbReference type="Proteomes" id="UP000619260"/>
    </source>
</evidence>
<reference evidence="2" key="1">
    <citation type="submission" date="2021-01" db="EMBL/GenBank/DDBJ databases">
        <title>Whole genome shotgun sequence of Virgisporangium aliadipatigenens NBRC 105644.</title>
        <authorList>
            <person name="Komaki H."/>
            <person name="Tamura T."/>
        </authorList>
    </citation>
    <scope>NUCLEOTIDE SEQUENCE</scope>
    <source>
        <strain evidence="2">NBRC 105644</strain>
    </source>
</reference>